<proteinExistence type="predicted"/>
<name>A0A7J9BRP3_GOSGO</name>
<dbReference type="Pfam" id="PF13456">
    <property type="entry name" value="RVT_3"/>
    <property type="match status" value="1"/>
</dbReference>
<dbReference type="InterPro" id="IPR002156">
    <property type="entry name" value="RNaseH_domain"/>
</dbReference>
<gene>
    <name evidence="2" type="ORF">Gogos_012172</name>
</gene>
<dbReference type="GO" id="GO:0003676">
    <property type="term" value="F:nucleic acid binding"/>
    <property type="evidence" value="ECO:0007669"/>
    <property type="project" value="InterPro"/>
</dbReference>
<dbReference type="InterPro" id="IPR036397">
    <property type="entry name" value="RNaseH_sf"/>
</dbReference>
<reference evidence="2 3" key="1">
    <citation type="journal article" date="2019" name="Genome Biol. Evol.">
        <title>Insights into the evolution of the New World diploid cottons (Gossypium, subgenus Houzingenia) based on genome sequencing.</title>
        <authorList>
            <person name="Grover C.E."/>
            <person name="Arick M.A. 2nd"/>
            <person name="Thrash A."/>
            <person name="Conover J.L."/>
            <person name="Sanders W.S."/>
            <person name="Peterson D.G."/>
            <person name="Frelichowski J.E."/>
            <person name="Scheffler J.A."/>
            <person name="Scheffler B.E."/>
            <person name="Wendel J.F."/>
        </authorList>
    </citation>
    <scope>NUCLEOTIDE SEQUENCE [LARGE SCALE GENOMIC DNA]</scope>
    <source>
        <strain evidence="2">5</strain>
        <tissue evidence="2">Leaf</tissue>
    </source>
</reference>
<dbReference type="OrthoDB" id="989806at2759"/>
<protein>
    <recommendedName>
        <fullName evidence="1">RNase H type-1 domain-containing protein</fullName>
    </recommendedName>
</protein>
<feature type="domain" description="RNase H type-1" evidence="1">
    <location>
        <begin position="2"/>
        <end position="66"/>
    </location>
</feature>
<organism evidence="2 3">
    <name type="scientific">Gossypium gossypioides</name>
    <name type="common">Mexican cotton</name>
    <name type="synonym">Selera gossypioides</name>
    <dbReference type="NCBI Taxonomy" id="34282"/>
    <lineage>
        <taxon>Eukaryota</taxon>
        <taxon>Viridiplantae</taxon>
        <taxon>Streptophyta</taxon>
        <taxon>Embryophyta</taxon>
        <taxon>Tracheophyta</taxon>
        <taxon>Spermatophyta</taxon>
        <taxon>Magnoliopsida</taxon>
        <taxon>eudicotyledons</taxon>
        <taxon>Gunneridae</taxon>
        <taxon>Pentapetalae</taxon>
        <taxon>rosids</taxon>
        <taxon>malvids</taxon>
        <taxon>Malvales</taxon>
        <taxon>Malvaceae</taxon>
        <taxon>Malvoideae</taxon>
        <taxon>Gossypium</taxon>
    </lineage>
</organism>
<dbReference type="Proteomes" id="UP000593579">
    <property type="component" value="Unassembled WGS sequence"/>
</dbReference>
<evidence type="ECO:0000259" key="1">
    <source>
        <dbReference type="Pfam" id="PF13456"/>
    </source>
</evidence>
<dbReference type="Gene3D" id="3.30.420.10">
    <property type="entry name" value="Ribonuclease H-like superfamily/Ribonuclease H"/>
    <property type="match status" value="1"/>
</dbReference>
<evidence type="ECO:0000313" key="2">
    <source>
        <dbReference type="EMBL" id="MBA0738853.1"/>
    </source>
</evidence>
<dbReference type="EMBL" id="JABEZY010000005">
    <property type="protein sequence ID" value="MBA0738853.1"/>
    <property type="molecule type" value="Genomic_DNA"/>
</dbReference>
<comment type="caution">
    <text evidence="2">The sequence shown here is derived from an EMBL/GenBank/DDBJ whole genome shotgun (WGS) entry which is preliminary data.</text>
</comment>
<dbReference type="AlphaFoldDB" id="A0A7J9BRP3"/>
<sequence length="96" mass="11036">MGLNKMGVVGDSKTIINKFQSTGIDNLVIRAIIRDIQNQKDRFQEIEFHFVPKVENVYAHVIAKEALKRRESFYLMGGIPESVRHALEKLQPKLLD</sequence>
<dbReference type="GO" id="GO:0004523">
    <property type="term" value="F:RNA-DNA hybrid ribonuclease activity"/>
    <property type="evidence" value="ECO:0007669"/>
    <property type="project" value="InterPro"/>
</dbReference>
<accession>A0A7J9BRP3</accession>
<keyword evidence="3" id="KW-1185">Reference proteome</keyword>
<evidence type="ECO:0000313" key="3">
    <source>
        <dbReference type="Proteomes" id="UP000593579"/>
    </source>
</evidence>